<evidence type="ECO:0000313" key="2">
    <source>
        <dbReference type="EMBL" id="EKX54872.1"/>
    </source>
</evidence>
<keyword evidence="4" id="KW-1185">Reference proteome</keyword>
<dbReference type="AlphaFoldDB" id="L1K2S4"/>
<dbReference type="EMBL" id="JH992966">
    <property type="protein sequence ID" value="EKX54872.1"/>
    <property type="molecule type" value="Genomic_DNA"/>
</dbReference>
<reference evidence="2 4" key="1">
    <citation type="journal article" date="2012" name="Nature">
        <title>Algal genomes reveal evolutionary mosaicism and the fate of nucleomorphs.</title>
        <authorList>
            <consortium name="DOE Joint Genome Institute"/>
            <person name="Curtis B.A."/>
            <person name="Tanifuji G."/>
            <person name="Burki F."/>
            <person name="Gruber A."/>
            <person name="Irimia M."/>
            <person name="Maruyama S."/>
            <person name="Arias M.C."/>
            <person name="Ball S.G."/>
            <person name="Gile G.H."/>
            <person name="Hirakawa Y."/>
            <person name="Hopkins J.F."/>
            <person name="Kuo A."/>
            <person name="Rensing S.A."/>
            <person name="Schmutz J."/>
            <person name="Symeonidi A."/>
            <person name="Elias M."/>
            <person name="Eveleigh R.J."/>
            <person name="Herman E.K."/>
            <person name="Klute M.J."/>
            <person name="Nakayama T."/>
            <person name="Obornik M."/>
            <person name="Reyes-Prieto A."/>
            <person name="Armbrust E.V."/>
            <person name="Aves S.J."/>
            <person name="Beiko R.G."/>
            <person name="Coutinho P."/>
            <person name="Dacks J.B."/>
            <person name="Durnford D.G."/>
            <person name="Fast N.M."/>
            <person name="Green B.R."/>
            <person name="Grisdale C.J."/>
            <person name="Hempel F."/>
            <person name="Henrissat B."/>
            <person name="Hoppner M.P."/>
            <person name="Ishida K."/>
            <person name="Kim E."/>
            <person name="Koreny L."/>
            <person name="Kroth P.G."/>
            <person name="Liu Y."/>
            <person name="Malik S.B."/>
            <person name="Maier U.G."/>
            <person name="McRose D."/>
            <person name="Mock T."/>
            <person name="Neilson J.A."/>
            <person name="Onodera N.T."/>
            <person name="Poole A.M."/>
            <person name="Pritham E.J."/>
            <person name="Richards T.A."/>
            <person name="Rocap G."/>
            <person name="Roy S.W."/>
            <person name="Sarai C."/>
            <person name="Schaack S."/>
            <person name="Shirato S."/>
            <person name="Slamovits C.H."/>
            <person name="Spencer D.F."/>
            <person name="Suzuki S."/>
            <person name="Worden A.Z."/>
            <person name="Zauner S."/>
            <person name="Barry K."/>
            <person name="Bell C."/>
            <person name="Bharti A.K."/>
            <person name="Crow J.A."/>
            <person name="Grimwood J."/>
            <person name="Kramer R."/>
            <person name="Lindquist E."/>
            <person name="Lucas S."/>
            <person name="Salamov A."/>
            <person name="McFadden G.I."/>
            <person name="Lane C.E."/>
            <person name="Keeling P.J."/>
            <person name="Gray M.W."/>
            <person name="Grigoriev I.V."/>
            <person name="Archibald J.M."/>
        </authorList>
    </citation>
    <scope>NUCLEOTIDE SEQUENCE</scope>
    <source>
        <strain evidence="2 4">CCMP2712</strain>
    </source>
</reference>
<dbReference type="KEGG" id="gtt:GUITHDRAFT_149888"/>
<accession>L1K2S4</accession>
<reference evidence="4" key="2">
    <citation type="submission" date="2012-11" db="EMBL/GenBank/DDBJ databases">
        <authorList>
            <person name="Kuo A."/>
            <person name="Curtis B.A."/>
            <person name="Tanifuji G."/>
            <person name="Burki F."/>
            <person name="Gruber A."/>
            <person name="Irimia M."/>
            <person name="Maruyama S."/>
            <person name="Arias M.C."/>
            <person name="Ball S.G."/>
            <person name="Gile G.H."/>
            <person name="Hirakawa Y."/>
            <person name="Hopkins J.F."/>
            <person name="Rensing S.A."/>
            <person name="Schmutz J."/>
            <person name="Symeonidi A."/>
            <person name="Elias M."/>
            <person name="Eveleigh R.J."/>
            <person name="Herman E.K."/>
            <person name="Klute M.J."/>
            <person name="Nakayama T."/>
            <person name="Obornik M."/>
            <person name="Reyes-Prieto A."/>
            <person name="Armbrust E.V."/>
            <person name="Aves S.J."/>
            <person name="Beiko R.G."/>
            <person name="Coutinho P."/>
            <person name="Dacks J.B."/>
            <person name="Durnford D.G."/>
            <person name="Fast N.M."/>
            <person name="Green B.R."/>
            <person name="Grisdale C."/>
            <person name="Hempe F."/>
            <person name="Henrissat B."/>
            <person name="Hoppner M.P."/>
            <person name="Ishida K.-I."/>
            <person name="Kim E."/>
            <person name="Koreny L."/>
            <person name="Kroth P.G."/>
            <person name="Liu Y."/>
            <person name="Malik S.-B."/>
            <person name="Maier U.G."/>
            <person name="McRose D."/>
            <person name="Mock T."/>
            <person name="Neilson J.A."/>
            <person name="Onodera N.T."/>
            <person name="Poole A.M."/>
            <person name="Pritham E.J."/>
            <person name="Richards T.A."/>
            <person name="Rocap G."/>
            <person name="Roy S.W."/>
            <person name="Sarai C."/>
            <person name="Schaack S."/>
            <person name="Shirato S."/>
            <person name="Slamovits C.H."/>
            <person name="Spencer D.F."/>
            <person name="Suzuki S."/>
            <person name="Worden A.Z."/>
            <person name="Zauner S."/>
            <person name="Barry K."/>
            <person name="Bell C."/>
            <person name="Bharti A.K."/>
            <person name="Crow J.A."/>
            <person name="Grimwood J."/>
            <person name="Kramer R."/>
            <person name="Lindquist E."/>
            <person name="Lucas S."/>
            <person name="Salamov A."/>
            <person name="McFadden G.I."/>
            <person name="Lane C.E."/>
            <person name="Keeling P.J."/>
            <person name="Gray M.W."/>
            <person name="Grigoriev I.V."/>
            <person name="Archibald J.M."/>
        </authorList>
    </citation>
    <scope>NUCLEOTIDE SEQUENCE</scope>
    <source>
        <strain evidence="4">CCMP2712</strain>
    </source>
</reference>
<protein>
    <submittedName>
        <fullName evidence="2 3">Uncharacterized protein</fullName>
    </submittedName>
</protein>
<reference evidence="3" key="3">
    <citation type="submission" date="2015-06" db="UniProtKB">
        <authorList>
            <consortium name="EnsemblProtists"/>
        </authorList>
    </citation>
    <scope>IDENTIFICATION</scope>
</reference>
<keyword evidence="1" id="KW-0812">Transmembrane</keyword>
<sequence>MVRAYGAVEHGAGVKGGEGRRRIALAFAAAAILAVAAVLAVALNNDHATELEGFDVRKEHPPMWHATGELAPPAPPAKALAIDYLSFFTSDMFAKFSDSCCRTLFFPPGHGERLPLELDLEGPYALNIRNFVGNRNTFMFNGADSYTVEFMNRYFGFHIKEVPVISGYKRREALMIMGDPSTASSVPQAYAVERQIGATYYGGLPNKLAPTADMVAVDTLTLPGASIIIYNNWPRVPTGTPCFIARYCQIQDPYTQGGLPLKVEVIECPAAEARGYPCSCGFINFVGWDWFGSNANIWDSTVFNADDLAMTFSLGDTTTPKGAKRSGVQRLAAQQPIQVNVNEDCSGPNCHYQ</sequence>
<dbReference type="EnsemblProtists" id="EKX54872">
    <property type="protein sequence ID" value="EKX54872"/>
    <property type="gene ID" value="GUITHDRAFT_149888"/>
</dbReference>
<feature type="transmembrane region" description="Helical" evidence="1">
    <location>
        <begin position="23"/>
        <end position="43"/>
    </location>
</feature>
<evidence type="ECO:0000256" key="1">
    <source>
        <dbReference type="SAM" id="Phobius"/>
    </source>
</evidence>
<organism evidence="2">
    <name type="scientific">Guillardia theta (strain CCMP2712)</name>
    <name type="common">Cryptophyte</name>
    <dbReference type="NCBI Taxonomy" id="905079"/>
    <lineage>
        <taxon>Eukaryota</taxon>
        <taxon>Cryptophyceae</taxon>
        <taxon>Pyrenomonadales</taxon>
        <taxon>Geminigeraceae</taxon>
        <taxon>Guillardia</taxon>
    </lineage>
</organism>
<evidence type="ECO:0000313" key="4">
    <source>
        <dbReference type="Proteomes" id="UP000011087"/>
    </source>
</evidence>
<evidence type="ECO:0000313" key="3">
    <source>
        <dbReference type="EnsemblProtists" id="EKX54872"/>
    </source>
</evidence>
<dbReference type="OrthoDB" id="10420668at2759"/>
<proteinExistence type="predicted"/>
<gene>
    <name evidence="2" type="ORF">GUITHDRAFT_149888</name>
</gene>
<dbReference type="GeneID" id="17311500"/>
<dbReference type="PaxDb" id="55529-EKX54872"/>
<dbReference type="HOGENOM" id="CLU_768244_0_0_1"/>
<keyword evidence="1" id="KW-1133">Transmembrane helix</keyword>
<name>L1K2S4_GUITC</name>
<dbReference type="RefSeq" id="XP_005841852.1">
    <property type="nucleotide sequence ID" value="XM_005841795.1"/>
</dbReference>
<keyword evidence="1" id="KW-0472">Membrane</keyword>
<dbReference type="Proteomes" id="UP000011087">
    <property type="component" value="Unassembled WGS sequence"/>
</dbReference>